<dbReference type="Gene3D" id="3.40.50.1110">
    <property type="entry name" value="SGNH hydrolase"/>
    <property type="match status" value="1"/>
</dbReference>
<gene>
    <name evidence="2" type="ORF">IDH44_08985</name>
</gene>
<dbReference type="InterPro" id="IPR013830">
    <property type="entry name" value="SGNH_hydro"/>
</dbReference>
<reference evidence="2" key="1">
    <citation type="submission" date="2020-09" db="EMBL/GenBank/DDBJ databases">
        <title>A novel bacterium of genus Paenibacillus, isolated from South China Sea.</title>
        <authorList>
            <person name="Huang H."/>
            <person name="Mo K."/>
            <person name="Hu Y."/>
        </authorList>
    </citation>
    <scope>NUCLEOTIDE SEQUENCE</scope>
    <source>
        <strain evidence="2">IB182496</strain>
    </source>
</reference>
<comment type="caution">
    <text evidence="2">The sequence shown here is derived from an EMBL/GenBank/DDBJ whole genome shotgun (WGS) entry which is preliminary data.</text>
</comment>
<keyword evidence="3" id="KW-1185">Reference proteome</keyword>
<protein>
    <recommendedName>
        <fullName evidence="1">SGNH hydrolase-type esterase domain-containing protein</fullName>
    </recommendedName>
</protein>
<dbReference type="InterPro" id="IPR036514">
    <property type="entry name" value="SGNH_hydro_sf"/>
</dbReference>
<evidence type="ECO:0000259" key="1">
    <source>
        <dbReference type="Pfam" id="PF14606"/>
    </source>
</evidence>
<evidence type="ECO:0000313" key="2">
    <source>
        <dbReference type="EMBL" id="MBD2845323.1"/>
    </source>
</evidence>
<dbReference type="SUPFAM" id="SSF52266">
    <property type="entry name" value="SGNH hydrolase"/>
    <property type="match status" value="1"/>
</dbReference>
<dbReference type="AlphaFoldDB" id="A0A927BRB3"/>
<evidence type="ECO:0000313" key="3">
    <source>
        <dbReference type="Proteomes" id="UP000621560"/>
    </source>
</evidence>
<feature type="domain" description="SGNH hydrolase-type esterase" evidence="1">
    <location>
        <begin position="76"/>
        <end position="246"/>
    </location>
</feature>
<name>A0A927BRB3_9BACL</name>
<dbReference type="EMBL" id="JACXIZ010000015">
    <property type="protein sequence ID" value="MBD2845323.1"/>
    <property type="molecule type" value="Genomic_DNA"/>
</dbReference>
<dbReference type="Proteomes" id="UP000621560">
    <property type="component" value="Unassembled WGS sequence"/>
</dbReference>
<accession>A0A927BRB3</accession>
<dbReference type="RefSeq" id="WP_190916830.1">
    <property type="nucleotide sequence ID" value="NZ_JACXIZ010000015.1"/>
</dbReference>
<proteinExistence type="predicted"/>
<sequence>MDYDNGSLRSLDLQRGDSLEQVVPEALARGRFSIEVWRVLISRDYAADREFQVAYHGIDCFGEPVHPPPLSALPAKRWLAYGSSITHGAGATVHSSSYIQQAARRLGVDVLNKGLGGACLCEPEVAAHFADLDTWDWATLELGVNMRGLFTTAQFEQRARAFVQRMLRPGKPVVLIDMFPNASDYAANPNDPMRDVNREFREALWRIHDECANPKLHIISGEQLLPVLRLLTVDLIHPSDDGHIEMGRLLAERLRRLLPEHTAVDPAVTNYGR</sequence>
<organism evidence="2 3">
    <name type="scientific">Paenibacillus sabuli</name>
    <dbReference type="NCBI Taxonomy" id="2772509"/>
    <lineage>
        <taxon>Bacteria</taxon>
        <taxon>Bacillati</taxon>
        <taxon>Bacillota</taxon>
        <taxon>Bacilli</taxon>
        <taxon>Bacillales</taxon>
        <taxon>Paenibacillaceae</taxon>
        <taxon>Paenibacillus</taxon>
    </lineage>
</organism>
<dbReference type="Pfam" id="PF14606">
    <property type="entry name" value="Lipase_GDSL_3"/>
    <property type="match status" value="1"/>
</dbReference>